<accession>A0A2P2N238</accession>
<reference evidence="1" key="1">
    <citation type="submission" date="2018-02" db="EMBL/GenBank/DDBJ databases">
        <title>Rhizophora mucronata_Transcriptome.</title>
        <authorList>
            <person name="Meera S.P."/>
            <person name="Sreeshan A."/>
            <person name="Augustine A."/>
        </authorList>
    </citation>
    <scope>NUCLEOTIDE SEQUENCE</scope>
    <source>
        <tissue evidence="1">Leaf</tissue>
    </source>
</reference>
<organism evidence="1">
    <name type="scientific">Rhizophora mucronata</name>
    <name type="common">Asiatic mangrove</name>
    <dbReference type="NCBI Taxonomy" id="61149"/>
    <lineage>
        <taxon>Eukaryota</taxon>
        <taxon>Viridiplantae</taxon>
        <taxon>Streptophyta</taxon>
        <taxon>Embryophyta</taxon>
        <taxon>Tracheophyta</taxon>
        <taxon>Spermatophyta</taxon>
        <taxon>Magnoliopsida</taxon>
        <taxon>eudicotyledons</taxon>
        <taxon>Gunneridae</taxon>
        <taxon>Pentapetalae</taxon>
        <taxon>rosids</taxon>
        <taxon>fabids</taxon>
        <taxon>Malpighiales</taxon>
        <taxon>Rhizophoraceae</taxon>
        <taxon>Rhizophora</taxon>
    </lineage>
</organism>
<proteinExistence type="predicted"/>
<dbReference type="AlphaFoldDB" id="A0A2P2N238"/>
<dbReference type="EMBL" id="GGEC01056012">
    <property type="protein sequence ID" value="MBX36496.1"/>
    <property type="molecule type" value="Transcribed_RNA"/>
</dbReference>
<sequence>MIFERKFWFLNFCSLYNINRTLMKDHFNILNET</sequence>
<name>A0A2P2N238_RHIMU</name>
<evidence type="ECO:0000313" key="1">
    <source>
        <dbReference type="EMBL" id="MBX36496.1"/>
    </source>
</evidence>
<protein>
    <submittedName>
        <fullName evidence="1">Uncharacterized protein</fullName>
    </submittedName>
</protein>